<gene>
    <name evidence="2" type="ORF">PsYK624_045400</name>
</gene>
<name>A0A9P3G5H3_9APHY</name>
<dbReference type="OrthoDB" id="2659442at2759"/>
<accession>A0A9P3G5H3</accession>
<evidence type="ECO:0000313" key="3">
    <source>
        <dbReference type="Proteomes" id="UP000703269"/>
    </source>
</evidence>
<feature type="coiled-coil region" evidence="1">
    <location>
        <begin position="17"/>
        <end position="44"/>
    </location>
</feature>
<evidence type="ECO:0000313" key="2">
    <source>
        <dbReference type="EMBL" id="GJE88457.1"/>
    </source>
</evidence>
<dbReference type="EMBL" id="BPQB01000009">
    <property type="protein sequence ID" value="GJE88457.1"/>
    <property type="molecule type" value="Genomic_DNA"/>
</dbReference>
<keyword evidence="1" id="KW-0175">Coiled coil</keyword>
<organism evidence="2 3">
    <name type="scientific">Phanerochaete sordida</name>
    <dbReference type="NCBI Taxonomy" id="48140"/>
    <lineage>
        <taxon>Eukaryota</taxon>
        <taxon>Fungi</taxon>
        <taxon>Dikarya</taxon>
        <taxon>Basidiomycota</taxon>
        <taxon>Agaricomycotina</taxon>
        <taxon>Agaricomycetes</taxon>
        <taxon>Polyporales</taxon>
        <taxon>Phanerochaetaceae</taxon>
        <taxon>Phanerochaete</taxon>
    </lineage>
</organism>
<reference evidence="2 3" key="1">
    <citation type="submission" date="2021-08" db="EMBL/GenBank/DDBJ databases">
        <title>Draft Genome Sequence of Phanerochaete sordida strain YK-624.</title>
        <authorList>
            <person name="Mori T."/>
            <person name="Dohra H."/>
            <person name="Suzuki T."/>
            <person name="Kawagishi H."/>
            <person name="Hirai H."/>
        </authorList>
    </citation>
    <scope>NUCLEOTIDE SEQUENCE [LARGE SCALE GENOMIC DNA]</scope>
    <source>
        <strain evidence="2 3">YK-624</strain>
    </source>
</reference>
<dbReference type="AlphaFoldDB" id="A0A9P3G5H3"/>
<dbReference type="Proteomes" id="UP000703269">
    <property type="component" value="Unassembled WGS sequence"/>
</dbReference>
<protein>
    <submittedName>
        <fullName evidence="2">Uncharacterized protein</fullName>
    </submittedName>
</protein>
<evidence type="ECO:0000256" key="1">
    <source>
        <dbReference type="SAM" id="Coils"/>
    </source>
</evidence>
<keyword evidence="3" id="KW-1185">Reference proteome</keyword>
<comment type="caution">
    <text evidence="2">The sequence shown here is derived from an EMBL/GenBank/DDBJ whole genome shotgun (WGS) entry which is preliminary data.</text>
</comment>
<sequence length="354" mass="39403">MTRTQLVDAIRHKNGVLTKTRVERNRAQKRAETAAEKVKLHERLVAALATQDVPRLQRLLQVAMDQGRSIEDILKRIEDAVTAVYHVKSFSATEIDLARVMWHLAGDKGAYILHKALGFPSVTTIREQSQSTRPTIHPSPSTPTLEYITRNLLSMFPSNPTRRVCRCGQAIMFDGIAIRKCMRRDDDHMVGACRECTAGMDLSMSCLENILSLARAVRRGDNGEDPLVHFGVEATVGAMGALRGIDYHAYPFSVSASCKAEKASEFKDYLELHLLAWKMVCAETYGDIWIVGCDGASVFRGACFQLLMASTFSDDLRAMLSPLRGLNLQCGPDDVVHCPDPKHLIKREYALSLI</sequence>
<proteinExistence type="predicted"/>